<name>A0AA38GLC9_TAXCH</name>
<proteinExistence type="predicted"/>
<feature type="non-terminal residue" evidence="1">
    <location>
        <position position="84"/>
    </location>
</feature>
<organism evidence="1 2">
    <name type="scientific">Taxus chinensis</name>
    <name type="common">Chinese yew</name>
    <name type="synonym">Taxus wallichiana var. chinensis</name>
    <dbReference type="NCBI Taxonomy" id="29808"/>
    <lineage>
        <taxon>Eukaryota</taxon>
        <taxon>Viridiplantae</taxon>
        <taxon>Streptophyta</taxon>
        <taxon>Embryophyta</taxon>
        <taxon>Tracheophyta</taxon>
        <taxon>Spermatophyta</taxon>
        <taxon>Pinopsida</taxon>
        <taxon>Pinidae</taxon>
        <taxon>Conifers II</taxon>
        <taxon>Cupressales</taxon>
        <taxon>Taxaceae</taxon>
        <taxon>Taxus</taxon>
    </lineage>
</organism>
<feature type="non-terminal residue" evidence="1">
    <location>
        <position position="1"/>
    </location>
</feature>
<keyword evidence="2" id="KW-1185">Reference proteome</keyword>
<sequence>NLRINYYHRPDTEDYLADCVDDFEARRRNYGRLSIQLIKELNLYQIPEGFKDYDEELQSFEYETSIIHTPLEYLDWYKKEKDDL</sequence>
<dbReference type="AlphaFoldDB" id="A0AA38GLC9"/>
<dbReference type="EMBL" id="JAHRHJ020000002">
    <property type="protein sequence ID" value="KAH9325171.1"/>
    <property type="molecule type" value="Genomic_DNA"/>
</dbReference>
<gene>
    <name evidence="1" type="ORF">KI387_005349</name>
</gene>
<evidence type="ECO:0000313" key="2">
    <source>
        <dbReference type="Proteomes" id="UP000824469"/>
    </source>
</evidence>
<dbReference type="Proteomes" id="UP000824469">
    <property type="component" value="Unassembled WGS sequence"/>
</dbReference>
<accession>A0AA38GLC9</accession>
<evidence type="ECO:0000313" key="1">
    <source>
        <dbReference type="EMBL" id="KAH9325171.1"/>
    </source>
</evidence>
<comment type="caution">
    <text evidence="1">The sequence shown here is derived from an EMBL/GenBank/DDBJ whole genome shotgun (WGS) entry which is preliminary data.</text>
</comment>
<reference evidence="1 2" key="1">
    <citation type="journal article" date="2021" name="Nat. Plants">
        <title>The Taxus genome provides insights into paclitaxel biosynthesis.</title>
        <authorList>
            <person name="Xiong X."/>
            <person name="Gou J."/>
            <person name="Liao Q."/>
            <person name="Li Y."/>
            <person name="Zhou Q."/>
            <person name="Bi G."/>
            <person name="Li C."/>
            <person name="Du R."/>
            <person name="Wang X."/>
            <person name="Sun T."/>
            <person name="Guo L."/>
            <person name="Liang H."/>
            <person name="Lu P."/>
            <person name="Wu Y."/>
            <person name="Zhang Z."/>
            <person name="Ro D.K."/>
            <person name="Shang Y."/>
            <person name="Huang S."/>
            <person name="Yan J."/>
        </authorList>
    </citation>
    <scope>NUCLEOTIDE SEQUENCE [LARGE SCALE GENOMIC DNA]</scope>
    <source>
        <strain evidence="1">Ta-2019</strain>
    </source>
</reference>
<protein>
    <submittedName>
        <fullName evidence="1">Uncharacterized protein</fullName>
    </submittedName>
</protein>